<protein>
    <submittedName>
        <fullName evidence="2">Uncharacterized protein</fullName>
    </submittedName>
</protein>
<name>A0AAD8YY52_9TELE</name>
<feature type="region of interest" description="Disordered" evidence="1">
    <location>
        <begin position="213"/>
        <end position="260"/>
    </location>
</feature>
<evidence type="ECO:0000313" key="2">
    <source>
        <dbReference type="EMBL" id="KAK1787850.1"/>
    </source>
</evidence>
<evidence type="ECO:0000256" key="1">
    <source>
        <dbReference type="SAM" id="MobiDB-lite"/>
    </source>
</evidence>
<dbReference type="Proteomes" id="UP001239994">
    <property type="component" value="Unassembled WGS sequence"/>
</dbReference>
<dbReference type="AlphaFoldDB" id="A0AAD8YY52"/>
<dbReference type="EMBL" id="JAROKS010000023">
    <property type="protein sequence ID" value="KAK1787850.1"/>
    <property type="molecule type" value="Genomic_DNA"/>
</dbReference>
<evidence type="ECO:0000313" key="3">
    <source>
        <dbReference type="Proteomes" id="UP001239994"/>
    </source>
</evidence>
<keyword evidence="3" id="KW-1185">Reference proteome</keyword>
<comment type="caution">
    <text evidence="2">The sequence shown here is derived from an EMBL/GenBank/DDBJ whole genome shotgun (WGS) entry which is preliminary data.</text>
</comment>
<sequence>MPGLAISAACRERNTFAFRQSETVNRARSRATNTPSESRSRFTLGSFRKGLARGTPATWRRLTELVVVESGDSRREYLSGRLDNASPAQRRCEAERPHLGPGGQQVSGPINYRKLPHREDQHGTGPWDVKYRKTNGLTMSDRTHARTHTPNTPQNTAGAAGDFIQTTSQAAAFLQTPDAAARGSGTPVASRYGPRRTAGQSQAGWRRVLAWGGDHSSKSVYERQGRGWPDEISVMDQAARQPPPTPTNPTTLSADSACPL</sequence>
<feature type="compositionally biased region" description="Basic and acidic residues" evidence="1">
    <location>
        <begin position="215"/>
        <end position="229"/>
    </location>
</feature>
<proteinExistence type="predicted"/>
<gene>
    <name evidence="2" type="ORF">P4O66_016344</name>
</gene>
<organism evidence="2 3">
    <name type="scientific">Electrophorus voltai</name>
    <dbReference type="NCBI Taxonomy" id="2609070"/>
    <lineage>
        <taxon>Eukaryota</taxon>
        <taxon>Metazoa</taxon>
        <taxon>Chordata</taxon>
        <taxon>Craniata</taxon>
        <taxon>Vertebrata</taxon>
        <taxon>Euteleostomi</taxon>
        <taxon>Actinopterygii</taxon>
        <taxon>Neopterygii</taxon>
        <taxon>Teleostei</taxon>
        <taxon>Ostariophysi</taxon>
        <taxon>Gymnotiformes</taxon>
        <taxon>Gymnotoidei</taxon>
        <taxon>Gymnotidae</taxon>
        <taxon>Electrophorus</taxon>
    </lineage>
</organism>
<feature type="region of interest" description="Disordered" evidence="1">
    <location>
        <begin position="180"/>
        <end position="201"/>
    </location>
</feature>
<accession>A0AAD8YY52</accession>
<reference evidence="2" key="1">
    <citation type="submission" date="2023-03" db="EMBL/GenBank/DDBJ databases">
        <title>Electrophorus voltai genome.</title>
        <authorList>
            <person name="Bian C."/>
        </authorList>
    </citation>
    <scope>NUCLEOTIDE SEQUENCE</scope>
    <source>
        <strain evidence="2">CB-2022</strain>
        <tissue evidence="2">Muscle</tissue>
    </source>
</reference>